<dbReference type="OrthoDB" id="1426595at2759"/>
<evidence type="ECO:0000313" key="3">
    <source>
        <dbReference type="Proteomes" id="UP000634136"/>
    </source>
</evidence>
<comment type="caution">
    <text evidence="2">The sequence shown here is derived from an EMBL/GenBank/DDBJ whole genome shotgun (WGS) entry which is preliminary data.</text>
</comment>
<dbReference type="InterPro" id="IPR002182">
    <property type="entry name" value="NB-ARC"/>
</dbReference>
<dbReference type="InterPro" id="IPR032675">
    <property type="entry name" value="LRR_dom_sf"/>
</dbReference>
<dbReference type="InterPro" id="IPR044974">
    <property type="entry name" value="Disease_R_plants"/>
</dbReference>
<dbReference type="Gene3D" id="3.40.50.300">
    <property type="entry name" value="P-loop containing nucleotide triphosphate hydrolases"/>
    <property type="match status" value="1"/>
</dbReference>
<dbReference type="Pfam" id="PF00931">
    <property type="entry name" value="NB-ARC"/>
    <property type="match status" value="1"/>
</dbReference>
<dbReference type="Proteomes" id="UP000634136">
    <property type="component" value="Unassembled WGS sequence"/>
</dbReference>
<organism evidence="2 3">
    <name type="scientific">Senna tora</name>
    <dbReference type="NCBI Taxonomy" id="362788"/>
    <lineage>
        <taxon>Eukaryota</taxon>
        <taxon>Viridiplantae</taxon>
        <taxon>Streptophyta</taxon>
        <taxon>Embryophyta</taxon>
        <taxon>Tracheophyta</taxon>
        <taxon>Spermatophyta</taxon>
        <taxon>Magnoliopsida</taxon>
        <taxon>eudicotyledons</taxon>
        <taxon>Gunneridae</taxon>
        <taxon>Pentapetalae</taxon>
        <taxon>rosids</taxon>
        <taxon>fabids</taxon>
        <taxon>Fabales</taxon>
        <taxon>Fabaceae</taxon>
        <taxon>Caesalpinioideae</taxon>
        <taxon>Cassia clade</taxon>
        <taxon>Senna</taxon>
    </lineage>
</organism>
<reference evidence="2" key="1">
    <citation type="submission" date="2020-09" db="EMBL/GenBank/DDBJ databases">
        <title>Genome-Enabled Discovery of Anthraquinone Biosynthesis in Senna tora.</title>
        <authorList>
            <person name="Kang S.-H."/>
            <person name="Pandey R.P."/>
            <person name="Lee C.-M."/>
            <person name="Sim J.-S."/>
            <person name="Jeong J.-T."/>
            <person name="Choi B.-S."/>
            <person name="Jung M."/>
            <person name="Ginzburg D."/>
            <person name="Zhao K."/>
            <person name="Won S.Y."/>
            <person name="Oh T.-J."/>
            <person name="Yu Y."/>
            <person name="Kim N.-H."/>
            <person name="Lee O.R."/>
            <person name="Lee T.-H."/>
            <person name="Bashyal P."/>
            <person name="Kim T.-S."/>
            <person name="Lee W.-H."/>
            <person name="Kawkins C."/>
            <person name="Kim C.-K."/>
            <person name="Kim J.S."/>
            <person name="Ahn B.O."/>
            <person name="Rhee S.Y."/>
            <person name="Sohng J.K."/>
        </authorList>
    </citation>
    <scope>NUCLEOTIDE SEQUENCE</scope>
    <source>
        <tissue evidence="2">Leaf</tissue>
    </source>
</reference>
<accession>A0A835CG98</accession>
<proteinExistence type="predicted"/>
<dbReference type="GO" id="GO:0043531">
    <property type="term" value="F:ADP binding"/>
    <property type="evidence" value="ECO:0007669"/>
    <property type="project" value="InterPro"/>
</dbReference>
<evidence type="ECO:0000259" key="1">
    <source>
        <dbReference type="Pfam" id="PF00931"/>
    </source>
</evidence>
<dbReference type="EMBL" id="JAAIUW010000002">
    <property type="protein sequence ID" value="KAF7840421.1"/>
    <property type="molecule type" value="Genomic_DNA"/>
</dbReference>
<evidence type="ECO:0000313" key="2">
    <source>
        <dbReference type="EMBL" id="KAF7840421.1"/>
    </source>
</evidence>
<dbReference type="PANTHER" id="PTHR11017:SF573">
    <property type="entry name" value="ADP-RIBOSYL CYCLASE_CYCLIC ADP-RIBOSE HYDROLASE"/>
    <property type="match status" value="1"/>
</dbReference>
<keyword evidence="3" id="KW-1185">Reference proteome</keyword>
<dbReference type="GO" id="GO:0006952">
    <property type="term" value="P:defense response"/>
    <property type="evidence" value="ECO:0007669"/>
    <property type="project" value="InterPro"/>
</dbReference>
<protein>
    <submittedName>
        <fullName evidence="2">TMV resistance protein N-like</fullName>
    </submittedName>
</protein>
<dbReference type="InterPro" id="IPR027417">
    <property type="entry name" value="P-loop_NTPase"/>
</dbReference>
<dbReference type="SUPFAM" id="SSF52540">
    <property type="entry name" value="P-loop containing nucleoside triphosphate hydrolases"/>
    <property type="match status" value="1"/>
</dbReference>
<sequence length="446" mass="50015">MKEMGIKGSTSVMDETGIQLQLEAFKNLLHKGSDHDYGKRCNNLILQKEKRWRNAVYTKLGTNLQPAWLVDQKKNRIRTHVIYDIVISAKNILGIKTSSAMDEFELVGIQPHLEALQNLVDLASNNDVVGVIGICGMRGSGKTTLASLLYNRISHKFDAFCYVANVRLVSAIPNGVSYLPQQILSQILQEEDLKISGVEQGSSIIATRLRNLKILLVLDDVRDMQMLKVLLRIRDWFGVGSRIIVTSRDEHILKSYGVDQIYKTLPNLRNLDLHGSKNLMETPHFERLPKLEKLNVEGCIALVVLDPSITFLTNLKFLNLRNCTTLVSLPNNLFNLSSLEVLNLAGCSKFAECLDFDDNWTSSTEGDEEEIGKQLVAGGKSIEGTSSTITADKYPTSKCIVALDEFEGVSDKSYVKALENFQDPYWREAFLTMSDKGKKVWLNNLV</sequence>
<dbReference type="SUPFAM" id="SSF52047">
    <property type="entry name" value="RNI-like"/>
    <property type="match status" value="1"/>
</dbReference>
<name>A0A835CG98_9FABA</name>
<feature type="domain" description="NB-ARC" evidence="1">
    <location>
        <begin position="123"/>
        <end position="258"/>
    </location>
</feature>
<gene>
    <name evidence="2" type="ORF">G2W53_002719</name>
</gene>
<dbReference type="PRINTS" id="PR00364">
    <property type="entry name" value="DISEASERSIST"/>
</dbReference>
<dbReference type="AlphaFoldDB" id="A0A835CG98"/>
<dbReference type="PANTHER" id="PTHR11017">
    <property type="entry name" value="LEUCINE-RICH REPEAT-CONTAINING PROTEIN"/>
    <property type="match status" value="1"/>
</dbReference>
<dbReference type="Gene3D" id="3.80.10.10">
    <property type="entry name" value="Ribonuclease Inhibitor"/>
    <property type="match status" value="1"/>
</dbReference>